<accession>A0A915HGT9</accession>
<name>A0A915HGT9_ROMCU</name>
<keyword evidence="1" id="KW-0472">Membrane</keyword>
<feature type="transmembrane region" description="Helical" evidence="1">
    <location>
        <begin position="20"/>
        <end position="42"/>
    </location>
</feature>
<evidence type="ECO:0000313" key="2">
    <source>
        <dbReference type="Proteomes" id="UP000887565"/>
    </source>
</evidence>
<organism evidence="2 3">
    <name type="scientific">Romanomermis culicivorax</name>
    <name type="common">Nematode worm</name>
    <dbReference type="NCBI Taxonomy" id="13658"/>
    <lineage>
        <taxon>Eukaryota</taxon>
        <taxon>Metazoa</taxon>
        <taxon>Ecdysozoa</taxon>
        <taxon>Nematoda</taxon>
        <taxon>Enoplea</taxon>
        <taxon>Dorylaimia</taxon>
        <taxon>Mermithida</taxon>
        <taxon>Mermithoidea</taxon>
        <taxon>Mermithidae</taxon>
        <taxon>Romanomermis</taxon>
    </lineage>
</organism>
<evidence type="ECO:0000256" key="1">
    <source>
        <dbReference type="SAM" id="Phobius"/>
    </source>
</evidence>
<keyword evidence="1" id="KW-0812">Transmembrane</keyword>
<dbReference type="AlphaFoldDB" id="A0A915HGT9"/>
<proteinExistence type="predicted"/>
<protein>
    <submittedName>
        <fullName evidence="3">Uncharacterized protein</fullName>
    </submittedName>
</protein>
<evidence type="ECO:0000313" key="3">
    <source>
        <dbReference type="WBParaSite" id="nRc.2.0.1.t01232-RA"/>
    </source>
</evidence>
<dbReference type="Proteomes" id="UP000887565">
    <property type="component" value="Unplaced"/>
</dbReference>
<dbReference type="WBParaSite" id="nRc.2.0.1.t01232-RA">
    <property type="protein sequence ID" value="nRc.2.0.1.t01232-RA"/>
    <property type="gene ID" value="nRc.2.0.1.g01232"/>
</dbReference>
<reference evidence="3" key="1">
    <citation type="submission" date="2022-11" db="UniProtKB">
        <authorList>
            <consortium name="WormBaseParasite"/>
        </authorList>
    </citation>
    <scope>IDENTIFICATION</scope>
</reference>
<keyword evidence="2" id="KW-1185">Reference proteome</keyword>
<keyword evidence="1" id="KW-1133">Transmembrane helix</keyword>
<sequence>MQSDLITYPQQYLIAGPSQLLLNILIAGATLSFLAFIAWIFFQRYTSTRLTRKGLGRCGEVQWAQRSQQKANNPGNAGKRERDDGLQALIKEKIKAALAVGIGQKQGKAGMLRRQEDMG</sequence>